<sequence length="164" mass="18528">MDLTVEFIDSENEVEIDNLELPPTLDSDLEIIENSDLDLVQVSEAEDSVNRLLQSVFQPAASSTQNRDPGLESLEWSQFPLETTTQAFLESLITHKEGEDVFQCAQEFQFDDDLSRPEDEVLPNDDHIFEELMGPQPPPSNHYLTLLDDGDDDALLDVLFDLDS</sequence>
<dbReference type="Proteomes" id="UP001652628">
    <property type="component" value="Unplaced"/>
</dbReference>
<dbReference type="RefSeq" id="XP_065724712.1">
    <property type="nucleotide sequence ID" value="XM_065868640.2"/>
</dbReference>
<reference evidence="2" key="1">
    <citation type="submission" date="2025-08" db="UniProtKB">
        <authorList>
            <consortium name="RefSeq"/>
        </authorList>
    </citation>
    <scope>IDENTIFICATION</scope>
</reference>
<proteinExistence type="predicted"/>
<organism evidence="1 2">
    <name type="scientific">Drosophila suzukii</name>
    <name type="common">Spotted-wing drosophila fruit fly</name>
    <dbReference type="NCBI Taxonomy" id="28584"/>
    <lineage>
        <taxon>Eukaryota</taxon>
        <taxon>Metazoa</taxon>
        <taxon>Ecdysozoa</taxon>
        <taxon>Arthropoda</taxon>
        <taxon>Hexapoda</taxon>
        <taxon>Insecta</taxon>
        <taxon>Pterygota</taxon>
        <taxon>Neoptera</taxon>
        <taxon>Endopterygota</taxon>
        <taxon>Diptera</taxon>
        <taxon>Brachycera</taxon>
        <taxon>Muscomorpha</taxon>
        <taxon>Ephydroidea</taxon>
        <taxon>Drosophilidae</taxon>
        <taxon>Drosophila</taxon>
        <taxon>Sophophora</taxon>
    </lineage>
</organism>
<gene>
    <name evidence="2" type="primary">LOC136117658</name>
</gene>
<keyword evidence="1" id="KW-1185">Reference proteome</keyword>
<protein>
    <submittedName>
        <fullName evidence="2">Uncharacterized protein</fullName>
    </submittedName>
</protein>
<evidence type="ECO:0000313" key="1">
    <source>
        <dbReference type="Proteomes" id="UP001652628"/>
    </source>
</evidence>
<dbReference type="GeneID" id="136117658"/>
<dbReference type="AlphaFoldDB" id="A0AB40DK47"/>
<evidence type="ECO:0000313" key="2">
    <source>
        <dbReference type="RefSeq" id="XP_065724712.1"/>
    </source>
</evidence>
<name>A0AB40DK47_DROSZ</name>
<accession>A0AB40DK47</accession>